<organism evidence="3 4">
    <name type="scientific">Caenorhabditis nigoni</name>
    <dbReference type="NCBI Taxonomy" id="1611254"/>
    <lineage>
        <taxon>Eukaryota</taxon>
        <taxon>Metazoa</taxon>
        <taxon>Ecdysozoa</taxon>
        <taxon>Nematoda</taxon>
        <taxon>Chromadorea</taxon>
        <taxon>Rhabditida</taxon>
        <taxon>Rhabditina</taxon>
        <taxon>Rhabditomorpha</taxon>
        <taxon>Rhabditoidea</taxon>
        <taxon>Rhabditidae</taxon>
        <taxon>Peloderinae</taxon>
        <taxon>Caenorhabditis</taxon>
    </lineage>
</organism>
<dbReference type="CDD" id="cd06463">
    <property type="entry name" value="p23_like"/>
    <property type="match status" value="1"/>
</dbReference>
<evidence type="ECO:0000259" key="2">
    <source>
        <dbReference type="PROSITE" id="PS51203"/>
    </source>
</evidence>
<sequence>MSTKPRHDWFQSDTDVVLTILKRGVPLEDCKVTISDDNHLTVNQLEDVLFDGELFGQVTSEDVTVKCTPAKIEIRLPKSARFSRWNSLLSDGQGIAASAPTSSPIESIPSTTPISNVKKNWDAIEKQAVKDEEEEKLEGDAAVNKMFQQIYANATDDVRRAMMKSYSESNGTVLSTNWNEISKKKTETQPPACMEFKKYEK</sequence>
<dbReference type="PROSITE" id="PS51048">
    <property type="entry name" value="SGS"/>
    <property type="match status" value="1"/>
</dbReference>
<evidence type="ECO:0000313" key="4">
    <source>
        <dbReference type="Proteomes" id="UP000230233"/>
    </source>
</evidence>
<evidence type="ECO:0008006" key="5">
    <source>
        <dbReference type="Google" id="ProtNLM"/>
    </source>
</evidence>
<dbReference type="STRING" id="1611254.A0A2G5TI37"/>
<gene>
    <name evidence="3" type="primary">Cni-D1054.3</name>
    <name evidence="3" type="synonym">Cnig_chr_V.g19371</name>
    <name evidence="3" type="ORF">B9Z55_019371</name>
</gene>
<dbReference type="Gene3D" id="2.60.40.790">
    <property type="match status" value="1"/>
</dbReference>
<dbReference type="InterPro" id="IPR044563">
    <property type="entry name" value="Sgt1-like"/>
</dbReference>
<dbReference type="PROSITE" id="PS51203">
    <property type="entry name" value="CS"/>
    <property type="match status" value="1"/>
</dbReference>
<comment type="caution">
    <text evidence="3">The sequence shown here is derived from an EMBL/GenBank/DDBJ whole genome shotgun (WGS) entry which is preliminary data.</text>
</comment>
<proteinExistence type="predicted"/>
<evidence type="ECO:0000259" key="1">
    <source>
        <dbReference type="PROSITE" id="PS51048"/>
    </source>
</evidence>
<name>A0A2G5TI37_9PELO</name>
<protein>
    <recommendedName>
        <fullName evidence="5">SGS domain-containing protein</fullName>
    </recommendedName>
</protein>
<dbReference type="PANTHER" id="PTHR45862">
    <property type="entry name" value="PROTEIN SGT1 HOMOLOG"/>
    <property type="match status" value="1"/>
</dbReference>
<evidence type="ECO:0000313" key="3">
    <source>
        <dbReference type="EMBL" id="PIC26962.1"/>
    </source>
</evidence>
<dbReference type="OrthoDB" id="1898560at2759"/>
<dbReference type="Proteomes" id="UP000230233">
    <property type="component" value="Chromosome V"/>
</dbReference>
<dbReference type="InterPro" id="IPR008978">
    <property type="entry name" value="HSP20-like_chaperone"/>
</dbReference>
<dbReference type="AlphaFoldDB" id="A0A2G5TI37"/>
<feature type="domain" description="SGS" evidence="1">
    <location>
        <begin position="107"/>
        <end position="201"/>
    </location>
</feature>
<dbReference type="InterPro" id="IPR007699">
    <property type="entry name" value="SGS_dom"/>
</dbReference>
<dbReference type="GO" id="GO:0051087">
    <property type="term" value="F:protein-folding chaperone binding"/>
    <property type="evidence" value="ECO:0007669"/>
    <property type="project" value="InterPro"/>
</dbReference>
<keyword evidence="4" id="KW-1185">Reference proteome</keyword>
<reference evidence="4" key="1">
    <citation type="submission" date="2017-10" db="EMBL/GenBank/DDBJ databases">
        <title>Rapid genome shrinkage in a self-fertile nematode reveals novel sperm competition proteins.</title>
        <authorList>
            <person name="Yin D."/>
            <person name="Schwarz E.M."/>
            <person name="Thomas C.G."/>
            <person name="Felde R.L."/>
            <person name="Korf I.F."/>
            <person name="Cutter A.D."/>
            <person name="Schartner C.M."/>
            <person name="Ralston E.J."/>
            <person name="Meyer B.J."/>
            <person name="Haag E.S."/>
        </authorList>
    </citation>
    <scope>NUCLEOTIDE SEQUENCE [LARGE SCALE GENOMIC DNA]</scope>
    <source>
        <strain evidence="4">JU1422</strain>
    </source>
</reference>
<dbReference type="SUPFAM" id="SSF49764">
    <property type="entry name" value="HSP20-like chaperones"/>
    <property type="match status" value="1"/>
</dbReference>
<dbReference type="InterPro" id="IPR007052">
    <property type="entry name" value="CS_dom"/>
</dbReference>
<dbReference type="EMBL" id="PDUG01000005">
    <property type="protein sequence ID" value="PIC26962.1"/>
    <property type="molecule type" value="Genomic_DNA"/>
</dbReference>
<accession>A0A2G5TI37</accession>
<dbReference type="Pfam" id="PF05002">
    <property type="entry name" value="SGS"/>
    <property type="match status" value="1"/>
</dbReference>
<dbReference type="Pfam" id="PF04969">
    <property type="entry name" value="CS"/>
    <property type="match status" value="1"/>
</dbReference>
<feature type="domain" description="CS" evidence="2">
    <location>
        <begin position="2"/>
        <end position="89"/>
    </location>
</feature>
<dbReference type="FunFam" id="2.60.40.790:FF:000114">
    <property type="entry name" value="Protein CBG09701"/>
    <property type="match status" value="1"/>
</dbReference>